<dbReference type="Gene3D" id="3.50.50.60">
    <property type="entry name" value="FAD/NAD(P)-binding domain"/>
    <property type="match status" value="1"/>
</dbReference>
<keyword evidence="1" id="KW-0004">4Fe-4S</keyword>
<dbReference type="PANTHER" id="PTHR43498">
    <property type="entry name" value="FERREDOXIN:COB-COM HETERODISULFIDE REDUCTASE SUBUNIT A"/>
    <property type="match status" value="1"/>
</dbReference>
<keyword evidence="3" id="KW-0560">Oxidoreductase</keyword>
<evidence type="ECO:0000313" key="7">
    <source>
        <dbReference type="Proteomes" id="UP000198916"/>
    </source>
</evidence>
<dbReference type="AlphaFoldDB" id="A0A1H7PEL6"/>
<dbReference type="InterPro" id="IPR039650">
    <property type="entry name" value="HdrA-like"/>
</dbReference>
<keyword evidence="5" id="KW-0411">Iron-sulfur</keyword>
<proteinExistence type="predicted"/>
<dbReference type="EMBL" id="FNZR01000004">
    <property type="protein sequence ID" value="SEL33854.1"/>
    <property type="molecule type" value="Genomic_DNA"/>
</dbReference>
<keyword evidence="4" id="KW-0408">Iron</keyword>
<evidence type="ECO:0000313" key="6">
    <source>
        <dbReference type="EMBL" id="SEL33854.1"/>
    </source>
</evidence>
<reference evidence="7" key="1">
    <citation type="submission" date="2016-10" db="EMBL/GenBank/DDBJ databases">
        <authorList>
            <person name="Varghese N."/>
            <person name="Submissions S."/>
        </authorList>
    </citation>
    <scope>NUCLEOTIDE SEQUENCE [LARGE SCALE GENOMIC DNA]</scope>
    <source>
        <strain evidence="7">Jip14</strain>
    </source>
</reference>
<evidence type="ECO:0000256" key="5">
    <source>
        <dbReference type="ARBA" id="ARBA00023014"/>
    </source>
</evidence>
<evidence type="ECO:0000256" key="3">
    <source>
        <dbReference type="ARBA" id="ARBA00023002"/>
    </source>
</evidence>
<evidence type="ECO:0000256" key="4">
    <source>
        <dbReference type="ARBA" id="ARBA00023004"/>
    </source>
</evidence>
<dbReference type="GO" id="GO:0016491">
    <property type="term" value="F:oxidoreductase activity"/>
    <property type="evidence" value="ECO:0007669"/>
    <property type="project" value="UniProtKB-KW"/>
</dbReference>
<protein>
    <submittedName>
        <fullName evidence="6">FAD dependent oxidoreductase</fullName>
    </submittedName>
</protein>
<organism evidence="6 7">
    <name type="scientific">Parapedobacter koreensis</name>
    <dbReference type="NCBI Taxonomy" id="332977"/>
    <lineage>
        <taxon>Bacteria</taxon>
        <taxon>Pseudomonadati</taxon>
        <taxon>Bacteroidota</taxon>
        <taxon>Sphingobacteriia</taxon>
        <taxon>Sphingobacteriales</taxon>
        <taxon>Sphingobacteriaceae</taxon>
        <taxon>Parapedobacter</taxon>
    </lineage>
</organism>
<evidence type="ECO:0000256" key="2">
    <source>
        <dbReference type="ARBA" id="ARBA00022723"/>
    </source>
</evidence>
<dbReference type="RefSeq" id="WP_090605924.1">
    <property type="nucleotide sequence ID" value="NZ_FNZR01000004.1"/>
</dbReference>
<dbReference type="GO" id="GO:0046872">
    <property type="term" value="F:metal ion binding"/>
    <property type="evidence" value="ECO:0007669"/>
    <property type="project" value="UniProtKB-KW"/>
</dbReference>
<accession>A0A1H7PEL6</accession>
<dbReference type="OrthoDB" id="9777740at2"/>
<dbReference type="STRING" id="332977.SAMN05421740_104327"/>
<sequence length="466" mass="51153">MKNNQHESNTFDVIVCGGGPSGVAAALSAARRGAKTLLVERYGFCGGMATAALVNPWCGHEFTDQATGRNGAIIGGVFKEVVSAMHEKGGYGSELSPAAFDDELLKHVYDTMLLEAGVVLRYHSFLKAVHMRGDTITSIDVFSKGGGETLFAKQFIDCSGDADLAAMAGMPFDVGRPEDGLTQAMTVSFRMANVDKADMLATRNLRKARALVEPYFQQALADGSLYYPYRPFVHFYDYPRPGILHFNMTRINEVSGLSAIDLTKAEIEGRRQAYVIGEWLIKNVPWFKHAFVEKVACQVGVRETRHIHGLYKLTQDDIVNATKFSDGIARSRYFIDIHNPKGAHDVQQKPGEQGAVRRDFGPPEGDYYEVPFRSLITENFPNLIVACRGLSATHEASAAVRVMATMHAIGEAAGIAGATAAREDKRVQDIDGKWLRHQIPFMQEPPDFGALWKAANGYPWTLIASV</sequence>
<dbReference type="GO" id="GO:0051539">
    <property type="term" value="F:4 iron, 4 sulfur cluster binding"/>
    <property type="evidence" value="ECO:0007669"/>
    <property type="project" value="UniProtKB-KW"/>
</dbReference>
<dbReference type="Proteomes" id="UP000198916">
    <property type="component" value="Unassembled WGS sequence"/>
</dbReference>
<keyword evidence="7" id="KW-1185">Reference proteome</keyword>
<dbReference type="PANTHER" id="PTHR43498:SF1">
    <property type="entry name" value="COB--COM HETERODISULFIDE REDUCTASE IRON-SULFUR SUBUNIT A"/>
    <property type="match status" value="1"/>
</dbReference>
<dbReference type="SUPFAM" id="SSF51905">
    <property type="entry name" value="FAD/NAD(P)-binding domain"/>
    <property type="match status" value="1"/>
</dbReference>
<dbReference type="InterPro" id="IPR036188">
    <property type="entry name" value="FAD/NAD-bd_sf"/>
</dbReference>
<dbReference type="Pfam" id="PF12831">
    <property type="entry name" value="FAD_oxidored"/>
    <property type="match status" value="1"/>
</dbReference>
<gene>
    <name evidence="6" type="ORF">SAMN05421740_104327</name>
</gene>
<evidence type="ECO:0000256" key="1">
    <source>
        <dbReference type="ARBA" id="ARBA00022485"/>
    </source>
</evidence>
<keyword evidence="2" id="KW-0479">Metal-binding</keyword>
<name>A0A1H7PEL6_9SPHI</name>